<organism evidence="1 2">
    <name type="scientific">Volucribacter amazonae</name>
    <dbReference type="NCBI Taxonomy" id="256731"/>
    <lineage>
        <taxon>Bacteria</taxon>
        <taxon>Pseudomonadati</taxon>
        <taxon>Pseudomonadota</taxon>
        <taxon>Gammaproteobacteria</taxon>
        <taxon>Pasteurellales</taxon>
        <taxon>Pasteurellaceae</taxon>
        <taxon>Volucribacter</taxon>
    </lineage>
</organism>
<dbReference type="AlphaFoldDB" id="A0A9X4PCU1"/>
<keyword evidence="2" id="KW-1185">Reference proteome</keyword>
<dbReference type="Proteomes" id="UP001155500">
    <property type="component" value="Unassembled WGS sequence"/>
</dbReference>
<dbReference type="InterPro" id="IPR009241">
    <property type="entry name" value="HigB-like"/>
</dbReference>
<accession>A0A9X4PCU1</accession>
<gene>
    <name evidence="1" type="ORF">A6A20_09840</name>
</gene>
<name>A0A9X4PCU1_9PAST</name>
<protein>
    <recommendedName>
        <fullName evidence="3">Addiction module killer protein</fullName>
    </recommendedName>
</protein>
<dbReference type="NCBIfam" id="TIGR02683">
    <property type="entry name" value="upstrm_HI1419"/>
    <property type="match status" value="1"/>
</dbReference>
<reference evidence="1" key="1">
    <citation type="submission" date="2016-03" db="EMBL/GenBank/DDBJ databases">
        <title>Co-evolution between Pasteurellaceae and their hosts.</title>
        <authorList>
            <person name="Hansen M.J."/>
            <person name="Bojesen A.M."/>
            <person name="Planet P."/>
        </authorList>
    </citation>
    <scope>NUCLEOTIDE SEQUENCE</scope>
    <source>
        <strain evidence="1">146/S8/89</strain>
    </source>
</reference>
<dbReference type="InterPro" id="IPR014056">
    <property type="entry name" value="TypeIITA-like_toxin_pred"/>
</dbReference>
<proteinExistence type="predicted"/>
<dbReference type="EMBL" id="LWID01000001">
    <property type="protein sequence ID" value="MDG6895912.1"/>
    <property type="molecule type" value="Genomic_DNA"/>
</dbReference>
<evidence type="ECO:0000313" key="2">
    <source>
        <dbReference type="Proteomes" id="UP001155500"/>
    </source>
</evidence>
<comment type="caution">
    <text evidence="1">The sequence shown here is derived from an EMBL/GenBank/DDBJ whole genome shotgun (WGS) entry which is preliminary data.</text>
</comment>
<evidence type="ECO:0008006" key="3">
    <source>
        <dbReference type="Google" id="ProtNLM"/>
    </source>
</evidence>
<dbReference type="RefSeq" id="WP_279573274.1">
    <property type="nucleotide sequence ID" value="NZ_LWID01000001.1"/>
</dbReference>
<dbReference type="PANTHER" id="PTHR41791:SF1">
    <property type="entry name" value="SSL7039 PROTEIN"/>
    <property type="match status" value="1"/>
</dbReference>
<sequence>MNKPKLHFQRTTGFIKWLKGLKDLKAKVAIINRIDRAENDGNLGDVKSVGDGVFEMRIFVGRGYRVYYTQQNGITYLLLCGGDKSTQSADIIKAKAIKKALQL</sequence>
<dbReference type="PIRSF" id="PIRSF028744">
    <property type="entry name" value="Addict_mod_HI1419"/>
    <property type="match status" value="1"/>
</dbReference>
<dbReference type="PANTHER" id="PTHR41791">
    <property type="entry name" value="SSL7039 PROTEIN"/>
    <property type="match status" value="1"/>
</dbReference>
<evidence type="ECO:0000313" key="1">
    <source>
        <dbReference type="EMBL" id="MDG6895912.1"/>
    </source>
</evidence>
<dbReference type="Pfam" id="PF05973">
    <property type="entry name" value="Gp49"/>
    <property type="match status" value="1"/>
</dbReference>